<dbReference type="Proteomes" id="UP000237347">
    <property type="component" value="Unassembled WGS sequence"/>
</dbReference>
<keyword evidence="2" id="KW-1185">Reference proteome</keyword>
<accession>A0AAW0LAA0</accession>
<reference evidence="1 2" key="1">
    <citation type="journal article" date="2018" name="Sci. Data">
        <title>The draft genome sequence of cork oak.</title>
        <authorList>
            <person name="Ramos A.M."/>
            <person name="Usie A."/>
            <person name="Barbosa P."/>
            <person name="Barros P.M."/>
            <person name="Capote T."/>
            <person name="Chaves I."/>
            <person name="Simoes F."/>
            <person name="Abreu I."/>
            <person name="Carrasquinho I."/>
            <person name="Faro C."/>
            <person name="Guimaraes J.B."/>
            <person name="Mendonca D."/>
            <person name="Nobrega F."/>
            <person name="Rodrigues L."/>
            <person name="Saibo N.J.M."/>
            <person name="Varela M.C."/>
            <person name="Egas C."/>
            <person name="Matos J."/>
            <person name="Miguel C.M."/>
            <person name="Oliveira M.M."/>
            <person name="Ricardo C.P."/>
            <person name="Goncalves S."/>
        </authorList>
    </citation>
    <scope>NUCLEOTIDE SEQUENCE [LARGE SCALE GENOMIC DNA]</scope>
    <source>
        <strain evidence="2">cv. HL8</strain>
    </source>
</reference>
<name>A0AAW0LAA0_QUESU</name>
<dbReference type="InterPro" id="IPR022251">
    <property type="entry name" value="DUF3774_wound-induced"/>
</dbReference>
<dbReference type="EMBL" id="PKMF04000132">
    <property type="protein sequence ID" value="KAK7848080.1"/>
    <property type="molecule type" value="Genomic_DNA"/>
</dbReference>
<evidence type="ECO:0008006" key="3">
    <source>
        <dbReference type="Google" id="ProtNLM"/>
    </source>
</evidence>
<dbReference type="Pfam" id="PF12609">
    <property type="entry name" value="DUF3774"/>
    <property type="match status" value="2"/>
</dbReference>
<evidence type="ECO:0000313" key="2">
    <source>
        <dbReference type="Proteomes" id="UP000237347"/>
    </source>
</evidence>
<organism evidence="1 2">
    <name type="scientific">Quercus suber</name>
    <name type="common">Cork oak</name>
    <dbReference type="NCBI Taxonomy" id="58331"/>
    <lineage>
        <taxon>Eukaryota</taxon>
        <taxon>Viridiplantae</taxon>
        <taxon>Streptophyta</taxon>
        <taxon>Embryophyta</taxon>
        <taxon>Tracheophyta</taxon>
        <taxon>Spermatophyta</taxon>
        <taxon>Magnoliopsida</taxon>
        <taxon>eudicotyledons</taxon>
        <taxon>Gunneridae</taxon>
        <taxon>Pentapetalae</taxon>
        <taxon>rosids</taxon>
        <taxon>fabids</taxon>
        <taxon>Fagales</taxon>
        <taxon>Fagaceae</taxon>
        <taxon>Quercus</taxon>
    </lineage>
</organism>
<sequence length="286" mass="32516">IHFLTLGTIKIRNPKSILHLPNFQIPIYFRSNLEQESSMSATSKASWMVAASIGAVEALKDQGVCRWNYPLRSLQQHAKNNIRSYYQAKKLSAQSSSAICSKVNNEKLKQSETKKKKKPLEKLTRLSIHFLTLGTIKIRNPKSILHLPNFQIPIYFRSNLEQESSMSATSKASWMVAASIGAVEALKDQGVCRWNYPLRSLQQHAKNNIRSYYQAKKLSAQSSSAICSKVNNEKLKQSEESLRNVMYLSCWGYFSQTAGKTTYSFAPKIFSPATIFTHYIRFLPLH</sequence>
<dbReference type="AlphaFoldDB" id="A0AAW0LAA0"/>
<proteinExistence type="predicted"/>
<feature type="non-terminal residue" evidence="1">
    <location>
        <position position="1"/>
    </location>
</feature>
<gene>
    <name evidence="1" type="ORF">CFP56_005610</name>
</gene>
<comment type="caution">
    <text evidence="1">The sequence shown here is derived from an EMBL/GenBank/DDBJ whole genome shotgun (WGS) entry which is preliminary data.</text>
</comment>
<protein>
    <recommendedName>
        <fullName evidence="3">Wound-responsive family protein</fullName>
    </recommendedName>
</protein>
<evidence type="ECO:0000313" key="1">
    <source>
        <dbReference type="EMBL" id="KAK7848080.1"/>
    </source>
</evidence>
<dbReference type="PANTHER" id="PTHR33090">
    <property type="entry name" value="DUF3774 DOMAIN PROTEIN-RELATED"/>
    <property type="match status" value="1"/>
</dbReference>